<dbReference type="InterPro" id="IPR052026">
    <property type="entry name" value="ExeA_AAA_ATPase_DNA-bind"/>
</dbReference>
<dbReference type="InterPro" id="IPR027417">
    <property type="entry name" value="P-loop_NTPase"/>
</dbReference>
<dbReference type="PANTHER" id="PTHR35894:SF7">
    <property type="entry name" value="GENERAL SECRETION PATHWAY PROTEIN A-RELATED"/>
    <property type="match status" value="1"/>
</dbReference>
<dbReference type="Pfam" id="PF13401">
    <property type="entry name" value="AAA_22"/>
    <property type="match status" value="1"/>
</dbReference>
<evidence type="ECO:0000259" key="2">
    <source>
        <dbReference type="Pfam" id="PF13401"/>
    </source>
</evidence>
<dbReference type="PANTHER" id="PTHR35894">
    <property type="entry name" value="GENERAL SECRETION PATHWAY PROTEIN A-RELATED"/>
    <property type="match status" value="1"/>
</dbReference>
<evidence type="ECO:0000313" key="3">
    <source>
        <dbReference type="EMBL" id="VAW90928.1"/>
    </source>
</evidence>
<name>A0A3B0ZC10_9ZZZZ</name>
<dbReference type="InterPro" id="IPR049945">
    <property type="entry name" value="AAA_22"/>
</dbReference>
<dbReference type="CDD" id="cd00009">
    <property type="entry name" value="AAA"/>
    <property type="match status" value="1"/>
</dbReference>
<feature type="domain" description="ORC1/DEAH AAA+ ATPase" evidence="2">
    <location>
        <begin position="41"/>
        <end position="169"/>
    </location>
</feature>
<gene>
    <name evidence="3" type="ORF">MNBD_GAMMA21-2256</name>
</gene>
<proteinExistence type="predicted"/>
<dbReference type="Gene3D" id="3.40.50.300">
    <property type="entry name" value="P-loop containing nucleotide triphosphate hydrolases"/>
    <property type="match status" value="1"/>
</dbReference>
<accession>A0A3B0ZC10</accession>
<dbReference type="GO" id="GO:0016887">
    <property type="term" value="F:ATP hydrolysis activity"/>
    <property type="evidence" value="ECO:0007669"/>
    <property type="project" value="InterPro"/>
</dbReference>
<dbReference type="SUPFAM" id="SSF52540">
    <property type="entry name" value="P-loop containing nucleoside triphosphate hydrolases"/>
    <property type="match status" value="1"/>
</dbReference>
<keyword evidence="1" id="KW-0812">Transmembrane</keyword>
<organism evidence="3">
    <name type="scientific">hydrothermal vent metagenome</name>
    <dbReference type="NCBI Taxonomy" id="652676"/>
    <lineage>
        <taxon>unclassified sequences</taxon>
        <taxon>metagenomes</taxon>
        <taxon>ecological metagenomes</taxon>
    </lineage>
</organism>
<feature type="transmembrane region" description="Helical" evidence="1">
    <location>
        <begin position="280"/>
        <end position="299"/>
    </location>
</feature>
<reference evidence="3" key="1">
    <citation type="submission" date="2018-06" db="EMBL/GenBank/DDBJ databases">
        <authorList>
            <person name="Zhirakovskaya E."/>
        </authorList>
    </citation>
    <scope>NUCLEOTIDE SEQUENCE</scope>
</reference>
<dbReference type="EMBL" id="UOFR01000008">
    <property type="protein sequence ID" value="VAW90928.1"/>
    <property type="molecule type" value="Genomic_DNA"/>
</dbReference>
<dbReference type="AlphaFoldDB" id="A0A3B0ZC10"/>
<sequence>MYQKYFGLKEMPFTLSPDTSYFFAYGHYANALNTLLVALRTGEGFIKVSGEVGTGKTLLCRKLMRSLGDRFELVYIPNPQLSSYGLQVAVAEELGLKITRYVHRLNKMITDRLLELAKQGRRVVLCIDEAQAMPEETMESLRLLTNLETEKSKLLHVVLFGQPELDELLSKKSVRQLKQRITFSYQLQPLERVGMDAYIMHRLVVAGFIHGNIFEPRALDRLFKASKGIPRLINVLCHKSLMVTFGQGGRVITEENVQLAISDTEDTQLKSTRVAWWRRLVASFAAVTIIASVSGYIGIVS</sequence>
<keyword evidence="1" id="KW-1133">Transmembrane helix</keyword>
<evidence type="ECO:0000256" key="1">
    <source>
        <dbReference type="SAM" id="Phobius"/>
    </source>
</evidence>
<keyword evidence="1" id="KW-0472">Membrane</keyword>
<protein>
    <submittedName>
        <fullName evidence="3">MSHA biogenesis protein MshM</fullName>
    </submittedName>
</protein>